<accession>A0A0H2S5B4</accession>
<gene>
    <name evidence="2" type="ORF">SCHPADRAFT_935469</name>
</gene>
<dbReference type="Proteomes" id="UP000053477">
    <property type="component" value="Unassembled WGS sequence"/>
</dbReference>
<dbReference type="PANTHER" id="PTHR28058:SF1">
    <property type="entry name" value="SMALL RIBOSOMAL SUBUNIT PROTEIN BS1M"/>
    <property type="match status" value="1"/>
</dbReference>
<dbReference type="STRING" id="27342.A0A0H2S5B4"/>
<sequence>MSASAARSTSTPSTFATLLRRSKFASYDPQIGQVYATHGGYAHRGDYGLKRPLSLRRRDARITVKNIDSRHQQTEWRSAYLDAKFMKKQEETGCSVTLHDPIFHGRGSSWASNLGPSSGDLGPWHVYSEYALGPSKEGKAAEEVRGEEEARLAVETAGLQVMPNLRSMTESQFNSYAKKTRKLYSEHQNHIQQLAQRTRHTDETSNSTRRLNEGNYVRFLVNEHSKRSSKSSSSFIRPLPHANAGLEYTHAPNMQQYFFTKPLPGRRLVFHQSYRQRADSQVISMGGWIGHEFMRASESTSITDFGTAEGSPRMDRNKGKGMFRLSEQHLVDPPKVVSKAPQTMQDAQLSRLIMTHEGWEEKRNRLNPHMPGSREYVAHIENASPIEQARTPPKPIITRPPTYTRRTKDDETPAMSGQGILNNILNMLERTQLNKKESEGGEQ</sequence>
<dbReference type="EMBL" id="KQ085888">
    <property type="protein sequence ID" value="KLO19139.1"/>
    <property type="molecule type" value="Genomic_DNA"/>
</dbReference>
<feature type="region of interest" description="Disordered" evidence="1">
    <location>
        <begin position="389"/>
        <end position="417"/>
    </location>
</feature>
<proteinExistence type="predicted"/>
<dbReference type="AlphaFoldDB" id="A0A0H2S5B4"/>
<dbReference type="InterPro" id="IPR016712">
    <property type="entry name" value="Rbsml_bS1m-like"/>
</dbReference>
<keyword evidence="3" id="KW-1185">Reference proteome</keyword>
<protein>
    <submittedName>
        <fullName evidence="2">Uncharacterized protein</fullName>
    </submittedName>
</protein>
<name>A0A0H2S5B4_9AGAM</name>
<organism evidence="2 3">
    <name type="scientific">Schizopora paradoxa</name>
    <dbReference type="NCBI Taxonomy" id="27342"/>
    <lineage>
        <taxon>Eukaryota</taxon>
        <taxon>Fungi</taxon>
        <taxon>Dikarya</taxon>
        <taxon>Basidiomycota</taxon>
        <taxon>Agaricomycotina</taxon>
        <taxon>Agaricomycetes</taxon>
        <taxon>Hymenochaetales</taxon>
        <taxon>Schizoporaceae</taxon>
        <taxon>Schizopora</taxon>
    </lineage>
</organism>
<evidence type="ECO:0000256" key="1">
    <source>
        <dbReference type="SAM" id="MobiDB-lite"/>
    </source>
</evidence>
<dbReference type="PANTHER" id="PTHR28058">
    <property type="entry name" value="37S RIBOSOMAL PROTEIN MRP51, MITOCHONDRIAL"/>
    <property type="match status" value="1"/>
</dbReference>
<dbReference type="OrthoDB" id="2735536at2759"/>
<evidence type="ECO:0000313" key="3">
    <source>
        <dbReference type="Proteomes" id="UP000053477"/>
    </source>
</evidence>
<reference evidence="2 3" key="1">
    <citation type="submission" date="2015-04" db="EMBL/GenBank/DDBJ databases">
        <title>Complete genome sequence of Schizopora paradoxa KUC8140, a cosmopolitan wood degrader in East Asia.</title>
        <authorList>
            <consortium name="DOE Joint Genome Institute"/>
            <person name="Min B."/>
            <person name="Park H."/>
            <person name="Jang Y."/>
            <person name="Kim J.-J."/>
            <person name="Kim K.H."/>
            <person name="Pangilinan J."/>
            <person name="Lipzen A."/>
            <person name="Riley R."/>
            <person name="Grigoriev I.V."/>
            <person name="Spatafora J.W."/>
            <person name="Choi I.-G."/>
        </authorList>
    </citation>
    <scope>NUCLEOTIDE SEQUENCE [LARGE SCALE GENOMIC DNA]</scope>
    <source>
        <strain evidence="2 3">KUC8140</strain>
    </source>
</reference>
<dbReference type="InParanoid" id="A0A0H2S5B4"/>
<evidence type="ECO:0000313" key="2">
    <source>
        <dbReference type="EMBL" id="KLO19139.1"/>
    </source>
</evidence>